<feature type="region of interest" description="Disordered" evidence="1">
    <location>
        <begin position="95"/>
        <end position="142"/>
    </location>
</feature>
<dbReference type="InterPro" id="IPR035979">
    <property type="entry name" value="RBD_domain_sf"/>
</dbReference>
<dbReference type="EMBL" id="CAJPVJ010031297">
    <property type="protein sequence ID" value="CAG2180322.1"/>
    <property type="molecule type" value="Genomic_DNA"/>
</dbReference>
<dbReference type="EMBL" id="OC946122">
    <property type="protein sequence ID" value="CAD7663185.1"/>
    <property type="molecule type" value="Genomic_DNA"/>
</dbReference>
<feature type="non-terminal residue" evidence="2">
    <location>
        <position position="1"/>
    </location>
</feature>
<dbReference type="Proteomes" id="UP000728032">
    <property type="component" value="Unassembled WGS sequence"/>
</dbReference>
<dbReference type="Gene3D" id="3.30.70.330">
    <property type="match status" value="1"/>
</dbReference>
<feature type="compositionally biased region" description="Acidic residues" evidence="1">
    <location>
        <begin position="16"/>
        <end position="26"/>
    </location>
</feature>
<feature type="region of interest" description="Disordered" evidence="1">
    <location>
        <begin position="210"/>
        <end position="310"/>
    </location>
</feature>
<feature type="compositionally biased region" description="Low complexity" evidence="1">
    <location>
        <begin position="210"/>
        <end position="227"/>
    </location>
</feature>
<feature type="compositionally biased region" description="Basic and acidic residues" evidence="1">
    <location>
        <begin position="264"/>
        <end position="274"/>
    </location>
</feature>
<evidence type="ECO:0008006" key="4">
    <source>
        <dbReference type="Google" id="ProtNLM"/>
    </source>
</evidence>
<feature type="compositionally biased region" description="Basic and acidic residues" evidence="1">
    <location>
        <begin position="248"/>
        <end position="257"/>
    </location>
</feature>
<dbReference type="SUPFAM" id="SSF54928">
    <property type="entry name" value="RNA-binding domain, RBD"/>
    <property type="match status" value="1"/>
</dbReference>
<dbReference type="GO" id="GO:0005634">
    <property type="term" value="C:nucleus"/>
    <property type="evidence" value="ECO:0007669"/>
    <property type="project" value="TreeGrafter"/>
</dbReference>
<protein>
    <recommendedName>
        <fullName evidence="4">RRM domain-containing protein</fullName>
    </recommendedName>
</protein>
<feature type="region of interest" description="Disordered" evidence="1">
    <location>
        <begin position="161"/>
        <end position="181"/>
    </location>
</feature>
<feature type="compositionally biased region" description="Basic residues" evidence="1">
    <location>
        <begin position="275"/>
        <end position="285"/>
    </location>
</feature>
<dbReference type="PANTHER" id="PTHR23140:SF4">
    <property type="entry name" value="PROTEIN CBR-NRD-1"/>
    <property type="match status" value="1"/>
</dbReference>
<organism evidence="2">
    <name type="scientific">Oppiella nova</name>
    <dbReference type="NCBI Taxonomy" id="334625"/>
    <lineage>
        <taxon>Eukaryota</taxon>
        <taxon>Metazoa</taxon>
        <taxon>Ecdysozoa</taxon>
        <taxon>Arthropoda</taxon>
        <taxon>Chelicerata</taxon>
        <taxon>Arachnida</taxon>
        <taxon>Acari</taxon>
        <taxon>Acariformes</taxon>
        <taxon>Sarcoptiformes</taxon>
        <taxon>Oribatida</taxon>
        <taxon>Brachypylina</taxon>
        <taxon>Oppioidea</taxon>
        <taxon>Oppiidae</taxon>
        <taxon>Oppiella</taxon>
    </lineage>
</organism>
<sequence>ESQNQIKFNKKLLDFDYGDDEEEDEKGETPTEAEPPLRSAGDDNNVANPLAISMAQNLLSNPELLQQLQQMQKTIQQTELLKMSISELEAHGLPNLGQQSAGAQSGQQYMSSFQAQQQQSSQPNQTLMNSENNNNMNSDENRKHNELNMNFESLEQKLANNDSNQLNPNLNPNDNSFQYLQNANNFGPQMRANDMSYALNNSIIDAQPYHQQHNQPNQPFHQQLPQQDMNDRSGDDDRSSRRSRFSSRYRDRSDRSRSRSPRSSRRDRDRDAGRRSYRSRSRSPRNSRFNDRARSPQTYERERERERRRKGLPPIRKGYLAICSTTLWLGHVPKLVSEADLSDTFGEFGAINSIDVNESPFPFVSNFL</sequence>
<dbReference type="OrthoDB" id="79367at2759"/>
<gene>
    <name evidence="2" type="ORF">ONB1V03_LOCUS19745</name>
</gene>
<evidence type="ECO:0000256" key="1">
    <source>
        <dbReference type="SAM" id="MobiDB-lite"/>
    </source>
</evidence>
<dbReference type="PANTHER" id="PTHR23140">
    <property type="entry name" value="RNA PROCESSING PROTEIN LD23810P"/>
    <property type="match status" value="1"/>
</dbReference>
<feature type="region of interest" description="Disordered" evidence="1">
    <location>
        <begin position="1"/>
        <end position="45"/>
    </location>
</feature>
<dbReference type="GO" id="GO:0003723">
    <property type="term" value="F:RNA binding"/>
    <property type="evidence" value="ECO:0007669"/>
    <property type="project" value="TreeGrafter"/>
</dbReference>
<evidence type="ECO:0000313" key="2">
    <source>
        <dbReference type="EMBL" id="CAD7663185.1"/>
    </source>
</evidence>
<dbReference type="AlphaFoldDB" id="A0A7R9MMQ4"/>
<feature type="compositionally biased region" description="Basic and acidic residues" evidence="1">
    <location>
        <begin position="288"/>
        <end position="305"/>
    </location>
</feature>
<evidence type="ECO:0000313" key="3">
    <source>
        <dbReference type="Proteomes" id="UP000728032"/>
    </source>
</evidence>
<dbReference type="InterPro" id="IPR051485">
    <property type="entry name" value="SR-CTD_assoc_factor"/>
</dbReference>
<dbReference type="InterPro" id="IPR012677">
    <property type="entry name" value="Nucleotide-bd_a/b_plait_sf"/>
</dbReference>
<reference evidence="2" key="1">
    <citation type="submission" date="2020-11" db="EMBL/GenBank/DDBJ databases">
        <authorList>
            <person name="Tran Van P."/>
        </authorList>
    </citation>
    <scope>NUCLEOTIDE SEQUENCE</scope>
</reference>
<feature type="compositionally biased region" description="Basic and acidic residues" evidence="1">
    <location>
        <begin position="229"/>
        <end position="240"/>
    </location>
</feature>
<proteinExistence type="predicted"/>
<name>A0A7R9MMQ4_9ACAR</name>
<keyword evidence="3" id="KW-1185">Reference proteome</keyword>
<feature type="compositionally biased region" description="Low complexity" evidence="1">
    <location>
        <begin position="97"/>
        <end position="138"/>
    </location>
</feature>
<accession>A0A7R9MMQ4</accession>
<feature type="compositionally biased region" description="Low complexity" evidence="1">
    <location>
        <begin position="161"/>
        <end position="176"/>
    </location>
</feature>